<feature type="transmembrane region" description="Helical" evidence="1">
    <location>
        <begin position="52"/>
        <end position="74"/>
    </location>
</feature>
<dbReference type="AlphaFoldDB" id="A0A1M7T793"/>
<name>A0A1M7T793_FERGO</name>
<organism evidence="2 3">
    <name type="scientific">Fervidobacterium gondwanense DSM 13020</name>
    <dbReference type="NCBI Taxonomy" id="1121883"/>
    <lineage>
        <taxon>Bacteria</taxon>
        <taxon>Thermotogati</taxon>
        <taxon>Thermotogota</taxon>
        <taxon>Thermotogae</taxon>
        <taxon>Thermotogales</taxon>
        <taxon>Fervidobacteriaceae</taxon>
        <taxon>Fervidobacterium</taxon>
    </lineage>
</organism>
<keyword evidence="1" id="KW-0812">Transmembrane</keyword>
<dbReference type="EMBL" id="FRDJ01000010">
    <property type="protein sequence ID" value="SHN66564.1"/>
    <property type="molecule type" value="Genomic_DNA"/>
</dbReference>
<feature type="transmembrane region" description="Helical" evidence="1">
    <location>
        <begin position="80"/>
        <end position="102"/>
    </location>
</feature>
<sequence>MNTRFFDDVACKNYQLANDRKYSIYAVISEYRGAKLVFWSPRFRAFAVEEKILFALSCAISYIPCFACVFLQPWFLSTLYVGFVFECIVFQQAFLVLLGLFCGRGIFGFLNL</sequence>
<dbReference type="Proteomes" id="UP000184207">
    <property type="component" value="Unassembled WGS sequence"/>
</dbReference>
<gene>
    <name evidence="2" type="ORF">SAMN02745226_01656</name>
</gene>
<keyword evidence="1" id="KW-0472">Membrane</keyword>
<evidence type="ECO:0000256" key="1">
    <source>
        <dbReference type="SAM" id="Phobius"/>
    </source>
</evidence>
<evidence type="ECO:0000313" key="2">
    <source>
        <dbReference type="EMBL" id="SHN66564.1"/>
    </source>
</evidence>
<accession>A0A1M7T793</accession>
<evidence type="ECO:0000313" key="3">
    <source>
        <dbReference type="Proteomes" id="UP000184207"/>
    </source>
</evidence>
<proteinExistence type="predicted"/>
<protein>
    <submittedName>
        <fullName evidence="2">Uncharacterized protein</fullName>
    </submittedName>
</protein>
<reference evidence="3" key="1">
    <citation type="submission" date="2016-12" db="EMBL/GenBank/DDBJ databases">
        <authorList>
            <person name="Varghese N."/>
            <person name="Submissions S."/>
        </authorList>
    </citation>
    <scope>NUCLEOTIDE SEQUENCE [LARGE SCALE GENOMIC DNA]</scope>
    <source>
        <strain evidence="3">DSM 13020</strain>
    </source>
</reference>
<keyword evidence="3" id="KW-1185">Reference proteome</keyword>
<keyword evidence="1" id="KW-1133">Transmembrane helix</keyword>